<gene>
    <name evidence="2" type="ORF">Lrub_2398</name>
</gene>
<name>A0A0W0XLL7_9GAMM</name>
<feature type="compositionally biased region" description="Basic and acidic residues" evidence="1">
    <location>
        <begin position="32"/>
        <end position="41"/>
    </location>
</feature>
<accession>A0A0W0XLL7</accession>
<reference evidence="2 3" key="1">
    <citation type="submission" date="2015-11" db="EMBL/GenBank/DDBJ databases">
        <title>Genomic analysis of 38 Legionella species identifies large and diverse effector repertoires.</title>
        <authorList>
            <person name="Burstein D."/>
            <person name="Amaro F."/>
            <person name="Zusman T."/>
            <person name="Lifshitz Z."/>
            <person name="Cohen O."/>
            <person name="Gilbert J.A."/>
            <person name="Pupko T."/>
            <person name="Shuman H.A."/>
            <person name="Segal G."/>
        </authorList>
    </citation>
    <scope>NUCLEOTIDE SEQUENCE [LARGE SCALE GENOMIC DNA]</scope>
    <source>
        <strain evidence="2 3">WA-270A-C2</strain>
    </source>
</reference>
<dbReference type="Proteomes" id="UP000054608">
    <property type="component" value="Unassembled WGS sequence"/>
</dbReference>
<dbReference type="AlphaFoldDB" id="A0A0W0XLL7"/>
<proteinExistence type="predicted"/>
<organism evidence="2 3">
    <name type="scientific">Legionella rubrilucens</name>
    <dbReference type="NCBI Taxonomy" id="458"/>
    <lineage>
        <taxon>Bacteria</taxon>
        <taxon>Pseudomonadati</taxon>
        <taxon>Pseudomonadota</taxon>
        <taxon>Gammaproteobacteria</taxon>
        <taxon>Legionellales</taxon>
        <taxon>Legionellaceae</taxon>
        <taxon>Legionella</taxon>
    </lineage>
</organism>
<comment type="caution">
    <text evidence="2">The sequence shown here is derived from an EMBL/GenBank/DDBJ whole genome shotgun (WGS) entry which is preliminary data.</text>
</comment>
<protein>
    <submittedName>
        <fullName evidence="2">Uncharacterized protein</fullName>
    </submittedName>
</protein>
<feature type="region of interest" description="Disordered" evidence="1">
    <location>
        <begin position="1"/>
        <end position="70"/>
    </location>
</feature>
<dbReference type="STRING" id="458.Lrub_2398"/>
<dbReference type="RefSeq" id="WP_058532383.1">
    <property type="nucleotide sequence ID" value="NZ_CAAAIN010000002.1"/>
</dbReference>
<keyword evidence="3" id="KW-1185">Reference proteome</keyword>
<dbReference type="PATRIC" id="fig|458.5.peg.2501"/>
<feature type="compositionally biased region" description="Basic and acidic residues" evidence="1">
    <location>
        <begin position="1"/>
        <end position="12"/>
    </location>
</feature>
<evidence type="ECO:0000313" key="2">
    <source>
        <dbReference type="EMBL" id="KTD45601.1"/>
    </source>
</evidence>
<evidence type="ECO:0000256" key="1">
    <source>
        <dbReference type="SAM" id="MobiDB-lite"/>
    </source>
</evidence>
<feature type="compositionally biased region" description="Acidic residues" evidence="1">
    <location>
        <begin position="20"/>
        <end position="31"/>
    </location>
</feature>
<sequence length="70" mass="8247">MENRINTDEFNRENPSQSNDADDMNDINDESESPRKEEVKNYRYPLENESEDVGDDERLNNHFGKKNPSI</sequence>
<evidence type="ECO:0000313" key="3">
    <source>
        <dbReference type="Proteomes" id="UP000054608"/>
    </source>
</evidence>
<dbReference type="EMBL" id="LNYT01000022">
    <property type="protein sequence ID" value="KTD45601.1"/>
    <property type="molecule type" value="Genomic_DNA"/>
</dbReference>